<name>A0A9P7XZG0_9FUNG</name>
<comment type="caution">
    <text evidence="1">The sequence shown here is derived from an EMBL/GenBank/DDBJ whole genome shotgun (WGS) entry which is preliminary data.</text>
</comment>
<protein>
    <recommendedName>
        <fullName evidence="3">FAD/NAD(P)-binding domain-containing protein</fullName>
    </recommendedName>
</protein>
<dbReference type="Proteomes" id="UP000707451">
    <property type="component" value="Unassembled WGS sequence"/>
</dbReference>
<dbReference type="InterPro" id="IPR050562">
    <property type="entry name" value="FAD_mOase_fung"/>
</dbReference>
<dbReference type="OrthoDB" id="655030at2759"/>
<dbReference type="Gene3D" id="3.50.50.60">
    <property type="entry name" value="FAD/NAD(P)-binding domain"/>
    <property type="match status" value="1"/>
</dbReference>
<dbReference type="AlphaFoldDB" id="A0A9P7XZG0"/>
<reference evidence="1" key="1">
    <citation type="submission" date="2021-06" db="EMBL/GenBank/DDBJ databases">
        <title>Genome Sequence of Mortierella hyaline Strain SCG-10, a Cold-Adapted, Nitrate-Reducing Fungus Isolated from Soil in Minnesota, USA.</title>
        <authorList>
            <person name="Aldossari N."/>
        </authorList>
    </citation>
    <scope>NUCLEOTIDE SEQUENCE</scope>
    <source>
        <strain evidence="1">SCG-10</strain>
    </source>
</reference>
<dbReference type="GO" id="GO:0004497">
    <property type="term" value="F:monooxygenase activity"/>
    <property type="evidence" value="ECO:0007669"/>
    <property type="project" value="InterPro"/>
</dbReference>
<dbReference type="EMBL" id="JAHRHY010000004">
    <property type="protein sequence ID" value="KAG9069932.1"/>
    <property type="molecule type" value="Genomic_DNA"/>
</dbReference>
<dbReference type="PRINTS" id="PR00420">
    <property type="entry name" value="RNGMNOXGNASE"/>
</dbReference>
<dbReference type="SUPFAM" id="SSF51905">
    <property type="entry name" value="FAD/NAD(P)-binding domain"/>
    <property type="match status" value="1"/>
</dbReference>
<dbReference type="InterPro" id="IPR036188">
    <property type="entry name" value="FAD/NAD-bd_sf"/>
</dbReference>
<evidence type="ECO:0000313" key="1">
    <source>
        <dbReference type="EMBL" id="KAG9069932.1"/>
    </source>
</evidence>
<organism evidence="1 2">
    <name type="scientific">Linnemannia hyalina</name>
    <dbReference type="NCBI Taxonomy" id="64524"/>
    <lineage>
        <taxon>Eukaryota</taxon>
        <taxon>Fungi</taxon>
        <taxon>Fungi incertae sedis</taxon>
        <taxon>Mucoromycota</taxon>
        <taxon>Mortierellomycotina</taxon>
        <taxon>Mortierellomycetes</taxon>
        <taxon>Mortierellales</taxon>
        <taxon>Mortierellaceae</taxon>
        <taxon>Linnemannia</taxon>
    </lineage>
</organism>
<gene>
    <name evidence="1" type="ORF">KI688_009257</name>
</gene>
<keyword evidence="2" id="KW-1185">Reference proteome</keyword>
<sequence length="419" mass="47290">MVSKLHVLIVGCGTAGLMLANLLEKACISYQQLGMYDELMAVSKKFGALHLIQEDLKHRNTFNARAPGLNVEEIYGDYTQVIARYDLIRVLLSRIPPRKIFYNKRVLSTKHEDDEVVIHCHDNTTYGGTILVGADGAYSSVRQNMYKEMSALGLLPKADAKPLGYDYDCLVGVTKPLDPKKYPVLKDEFCEFQIVLGKEIPYSDVRENGTAVERNFRFSEWDPDSAKNMCDRVRHLPCPYGGTLGDILDETPKEVISKVMLEDKFFTTWYHKRTVLIGDGKVTCYKMLPFGGQGATMAMQSAVALANLLFDIHNVTEPEIARVFKQYYDARSGPGKLAVKSSHQTGSVMHMRGTFGNVFRHIGFNWMPRWAMKKGMDSYNGYKEQIAFLPFVKFRGTFVPRTNKPSRRMISGSNIAMAV</sequence>
<dbReference type="PANTHER" id="PTHR47356:SF2">
    <property type="entry name" value="FAD-BINDING DOMAIN-CONTAINING PROTEIN-RELATED"/>
    <property type="match status" value="1"/>
</dbReference>
<accession>A0A9P7XZG0</accession>
<proteinExistence type="predicted"/>
<evidence type="ECO:0008006" key="3">
    <source>
        <dbReference type="Google" id="ProtNLM"/>
    </source>
</evidence>
<evidence type="ECO:0000313" key="2">
    <source>
        <dbReference type="Proteomes" id="UP000707451"/>
    </source>
</evidence>
<dbReference type="PANTHER" id="PTHR47356">
    <property type="entry name" value="FAD-DEPENDENT MONOOXYGENASE ASQG-RELATED"/>
    <property type="match status" value="1"/>
</dbReference>